<evidence type="ECO:0000313" key="2">
    <source>
        <dbReference type="EMBL" id="QOL80003.1"/>
    </source>
</evidence>
<dbReference type="Proteomes" id="UP000594118">
    <property type="component" value="Chromosome"/>
</dbReference>
<dbReference type="PANTHER" id="PTHR42912">
    <property type="entry name" value="METHYLTRANSFERASE"/>
    <property type="match status" value="1"/>
</dbReference>
<dbReference type="Gene3D" id="3.40.50.150">
    <property type="entry name" value="Vaccinia Virus protein VP39"/>
    <property type="match status" value="1"/>
</dbReference>
<keyword evidence="3" id="KW-1185">Reference proteome</keyword>
<keyword evidence="2" id="KW-0808">Transferase</keyword>
<protein>
    <submittedName>
        <fullName evidence="2">Methyltransferase domain-containing protein</fullName>
    </submittedName>
</protein>
<reference evidence="2 3" key="1">
    <citation type="submission" date="2019-10" db="EMBL/GenBank/DDBJ databases">
        <title>Pseudopuniceibacterium sp. HQ09 islated from Antarctica.</title>
        <authorList>
            <person name="Liao L."/>
            <person name="Su S."/>
            <person name="Chen B."/>
            <person name="Yu Y."/>
        </authorList>
    </citation>
    <scope>NUCLEOTIDE SEQUENCE [LARGE SCALE GENOMIC DNA]</scope>
    <source>
        <strain evidence="2 3">HQ09</strain>
    </source>
</reference>
<dbReference type="GO" id="GO:0032259">
    <property type="term" value="P:methylation"/>
    <property type="evidence" value="ECO:0007669"/>
    <property type="project" value="UniProtKB-KW"/>
</dbReference>
<dbReference type="SUPFAM" id="SSF53335">
    <property type="entry name" value="S-adenosyl-L-methionine-dependent methyltransferases"/>
    <property type="match status" value="1"/>
</dbReference>
<dbReference type="EMBL" id="CP045201">
    <property type="protein sequence ID" value="QOL80003.1"/>
    <property type="molecule type" value="Genomic_DNA"/>
</dbReference>
<dbReference type="KEGG" id="pshq:F3W81_03690"/>
<feature type="domain" description="Methyltransferase" evidence="1">
    <location>
        <begin position="59"/>
        <end position="149"/>
    </location>
</feature>
<dbReference type="RefSeq" id="WP_193082318.1">
    <property type="nucleotide sequence ID" value="NZ_CP045201.1"/>
</dbReference>
<evidence type="ECO:0000259" key="1">
    <source>
        <dbReference type="Pfam" id="PF13649"/>
    </source>
</evidence>
<dbReference type="AlphaFoldDB" id="A0A7L9WJB0"/>
<dbReference type="CDD" id="cd02440">
    <property type="entry name" value="AdoMet_MTases"/>
    <property type="match status" value="1"/>
</dbReference>
<dbReference type="InterPro" id="IPR050508">
    <property type="entry name" value="Methyltransf_Superfamily"/>
</dbReference>
<dbReference type="GO" id="GO:0008168">
    <property type="term" value="F:methyltransferase activity"/>
    <property type="evidence" value="ECO:0007669"/>
    <property type="project" value="UniProtKB-KW"/>
</dbReference>
<dbReference type="InterPro" id="IPR029063">
    <property type="entry name" value="SAM-dependent_MTases_sf"/>
</dbReference>
<keyword evidence="2" id="KW-0489">Methyltransferase</keyword>
<gene>
    <name evidence="2" type="ORF">F3W81_03690</name>
</gene>
<accession>A0A7L9WJB0</accession>
<proteinExistence type="predicted"/>
<dbReference type="PANTHER" id="PTHR42912:SF80">
    <property type="entry name" value="METHYLTRANSFERASE DOMAIN-CONTAINING PROTEIN"/>
    <property type="match status" value="1"/>
</dbReference>
<name>A0A7L9WJB0_9RHOB</name>
<dbReference type="InterPro" id="IPR041698">
    <property type="entry name" value="Methyltransf_25"/>
</dbReference>
<organism evidence="2 3">
    <name type="scientific">Pseudooceanicola spongiae</name>
    <dbReference type="NCBI Taxonomy" id="2613965"/>
    <lineage>
        <taxon>Bacteria</taxon>
        <taxon>Pseudomonadati</taxon>
        <taxon>Pseudomonadota</taxon>
        <taxon>Alphaproteobacteria</taxon>
        <taxon>Rhodobacterales</taxon>
        <taxon>Paracoccaceae</taxon>
        <taxon>Pseudooceanicola</taxon>
    </lineage>
</organism>
<sequence>MTDKTDLQAAYRLRTPDDSKRLYAVWADTYDSSFAADMDFALPGAVAKAFADAGGRGPVLDLGAGTGLCGAALRALNITPVDATDLSPEMLAVARRKDIYATLFEGNLLERLAVDDGTYAGAVSTGTFTTGHVGPEALDEVVRILAPGGLAVISVHAEHWQAQGFGDKLDALGDAIDQLQMPLVRIYGDKGHGAHKDDLSKLLMFRRAQ</sequence>
<evidence type="ECO:0000313" key="3">
    <source>
        <dbReference type="Proteomes" id="UP000594118"/>
    </source>
</evidence>
<dbReference type="Pfam" id="PF13649">
    <property type="entry name" value="Methyltransf_25"/>
    <property type="match status" value="1"/>
</dbReference>